<dbReference type="EC" id="2.1.1.113" evidence="2"/>
<comment type="similarity">
    <text evidence="1">Belongs to the N(4)/N(6)-methyltransferase family. N(4) subfamily.</text>
</comment>
<keyword evidence="4" id="KW-0808">Transferase</keyword>
<accession>A0A2M8P353</accession>
<keyword evidence="5" id="KW-0949">S-adenosyl-L-methionine</keyword>
<dbReference type="SUPFAM" id="SSF53335">
    <property type="entry name" value="S-adenosyl-L-methionine-dependent methyltransferases"/>
    <property type="match status" value="2"/>
</dbReference>
<keyword evidence="3 8" id="KW-0489">Methyltransferase</keyword>
<dbReference type="InterPro" id="IPR017985">
    <property type="entry name" value="MeTrfase_CN4_CS"/>
</dbReference>
<comment type="catalytic activity">
    <reaction evidence="7">
        <text>a 2'-deoxycytidine in DNA + S-adenosyl-L-methionine = an N(4)-methyl-2'-deoxycytidine in DNA + S-adenosyl-L-homocysteine + H(+)</text>
        <dbReference type="Rhea" id="RHEA:16857"/>
        <dbReference type="Rhea" id="RHEA-COMP:11369"/>
        <dbReference type="Rhea" id="RHEA-COMP:13674"/>
        <dbReference type="ChEBI" id="CHEBI:15378"/>
        <dbReference type="ChEBI" id="CHEBI:57856"/>
        <dbReference type="ChEBI" id="CHEBI:59789"/>
        <dbReference type="ChEBI" id="CHEBI:85452"/>
        <dbReference type="ChEBI" id="CHEBI:137933"/>
        <dbReference type="EC" id="2.1.1.113"/>
    </reaction>
</comment>
<evidence type="ECO:0000256" key="2">
    <source>
        <dbReference type="ARBA" id="ARBA00012185"/>
    </source>
</evidence>
<dbReference type="GO" id="GO:0009307">
    <property type="term" value="P:DNA restriction-modification system"/>
    <property type="evidence" value="ECO:0007669"/>
    <property type="project" value="UniProtKB-KW"/>
</dbReference>
<dbReference type="GO" id="GO:0032259">
    <property type="term" value="P:methylation"/>
    <property type="evidence" value="ECO:0007669"/>
    <property type="project" value="UniProtKB-KW"/>
</dbReference>
<proteinExistence type="inferred from homology"/>
<evidence type="ECO:0000313" key="8">
    <source>
        <dbReference type="EMBL" id="PJF31973.1"/>
    </source>
</evidence>
<evidence type="ECO:0000256" key="3">
    <source>
        <dbReference type="ARBA" id="ARBA00022603"/>
    </source>
</evidence>
<dbReference type="Proteomes" id="UP000228921">
    <property type="component" value="Unassembled WGS sequence"/>
</dbReference>
<organism evidence="8 9">
    <name type="scientific">Candidatus Thermofonsia Clade 1 bacterium</name>
    <dbReference type="NCBI Taxonomy" id="2364210"/>
    <lineage>
        <taxon>Bacteria</taxon>
        <taxon>Bacillati</taxon>
        <taxon>Chloroflexota</taxon>
        <taxon>Candidatus Thermofontia</taxon>
        <taxon>Candidatus Thermofonsia Clade 1</taxon>
    </lineage>
</organism>
<protein>
    <recommendedName>
        <fullName evidence="2">site-specific DNA-methyltransferase (cytosine-N(4)-specific)</fullName>
        <ecNumber evidence="2">2.1.1.113</ecNumber>
    </recommendedName>
</protein>
<keyword evidence="6" id="KW-0680">Restriction system</keyword>
<dbReference type="EMBL" id="PGTK01000002">
    <property type="protein sequence ID" value="PJF31973.1"/>
    <property type="molecule type" value="Genomic_DNA"/>
</dbReference>
<evidence type="ECO:0000256" key="1">
    <source>
        <dbReference type="ARBA" id="ARBA00010203"/>
    </source>
</evidence>
<evidence type="ECO:0000256" key="5">
    <source>
        <dbReference type="ARBA" id="ARBA00022691"/>
    </source>
</evidence>
<dbReference type="GO" id="GO:0015667">
    <property type="term" value="F:site-specific DNA-methyltransferase (cytosine-N4-specific) activity"/>
    <property type="evidence" value="ECO:0007669"/>
    <property type="project" value="UniProtKB-EC"/>
</dbReference>
<dbReference type="PROSITE" id="PS00093">
    <property type="entry name" value="N4_MTASE"/>
    <property type="match status" value="1"/>
</dbReference>
<dbReference type="InterPro" id="IPR029063">
    <property type="entry name" value="SAM-dependent_MTases_sf"/>
</dbReference>
<dbReference type="AlphaFoldDB" id="A0A2M8P353"/>
<evidence type="ECO:0000313" key="9">
    <source>
        <dbReference type="Proteomes" id="UP000228921"/>
    </source>
</evidence>
<dbReference type="Gene3D" id="3.40.50.150">
    <property type="entry name" value="Vaccinia Virus protein VP39"/>
    <property type="match status" value="2"/>
</dbReference>
<gene>
    <name evidence="8" type="ORF">CUN51_02995</name>
</gene>
<evidence type="ECO:0000256" key="7">
    <source>
        <dbReference type="ARBA" id="ARBA00049120"/>
    </source>
</evidence>
<name>A0A2M8P353_9CHLR</name>
<evidence type="ECO:0000256" key="4">
    <source>
        <dbReference type="ARBA" id="ARBA00022679"/>
    </source>
</evidence>
<comment type="caution">
    <text evidence="8">The sequence shown here is derived from an EMBL/GenBank/DDBJ whole genome shotgun (WGS) entry which is preliminary data.</text>
</comment>
<evidence type="ECO:0000256" key="6">
    <source>
        <dbReference type="ARBA" id="ARBA00022747"/>
    </source>
</evidence>
<dbReference type="GO" id="GO:0003677">
    <property type="term" value="F:DNA binding"/>
    <property type="evidence" value="ECO:0007669"/>
    <property type="project" value="InterPro"/>
</dbReference>
<sequence length="469" mass="52809">MRQAELLSSIQTQTALLAKRFADRIVVNSALSRRLVSFQANKDRPIYRWFKYKEGFSAALVHYLLEKLGVQNGRLLDPFAGIGTTLFAASERGIDSVEIELLPVGCAVIEAQRLARSPETQHILAALAYWRTEHPWLTAQPSKPFPHLRITEGAFPQATQLALEKYLCALEAEPPPVQSLLRFAALCVLEEISYTRKDGQFLRWDERSGRRQGRKPLNKGLLPSFEAAIIQKLTQIMDDLQPSGKLLAGFEAPPLTGAIQVLSGSALDFLPTLESASFDGVITSPPYANRYDYTRTYALELALLGIDEASVRNLRQQMLSCTVENREKAGLDRRFAPEVYRRAWAAFKSQVELGSILEYLEMQRKARTLNNQGIPRMLRNYFLELALVIFDCARLLKPNAYFVMINDNVRYSGIAIPVDLILSDLAEQAGFYTEAIWTLPTGKGNSSQQMSLHGRHALRKSICVWRRCS</sequence>
<reference evidence="8 9" key="1">
    <citation type="submission" date="2017-11" db="EMBL/GenBank/DDBJ databases">
        <title>Evolution of Phototrophy in the Chloroflexi Phylum Driven by Horizontal Gene Transfer.</title>
        <authorList>
            <person name="Ward L.M."/>
            <person name="Hemp J."/>
            <person name="Shih P.M."/>
            <person name="Mcglynn S.E."/>
            <person name="Fischer W."/>
        </authorList>
    </citation>
    <scope>NUCLEOTIDE SEQUENCE [LARGE SCALE GENOMIC DNA]</scope>
    <source>
        <strain evidence="8">CP2_2F</strain>
    </source>
</reference>